<sequence length="84" mass="9378">MESPVTPKPMPTSTAELPLDHTIKLFGIVYITLIVKSDKFLLTMHVIESQIRDLNPNTLRDASLQAQLPGCRVCRDLRMAGKAM</sequence>
<comment type="caution">
    <text evidence="1">The sequence shown here is derived from an EMBL/GenBank/DDBJ whole genome shotgun (WGS) entry which is preliminary data.</text>
</comment>
<organism evidence="1 2">
    <name type="scientific">Entomophthora muscae</name>
    <dbReference type="NCBI Taxonomy" id="34485"/>
    <lineage>
        <taxon>Eukaryota</taxon>
        <taxon>Fungi</taxon>
        <taxon>Fungi incertae sedis</taxon>
        <taxon>Zoopagomycota</taxon>
        <taxon>Entomophthoromycotina</taxon>
        <taxon>Entomophthoromycetes</taxon>
        <taxon>Entomophthorales</taxon>
        <taxon>Entomophthoraceae</taxon>
        <taxon>Entomophthora</taxon>
    </lineage>
</organism>
<protein>
    <submittedName>
        <fullName evidence="1">Uncharacterized protein</fullName>
    </submittedName>
</protein>
<dbReference type="EMBL" id="QTSX02000875">
    <property type="protein sequence ID" value="KAJ9084157.1"/>
    <property type="molecule type" value="Genomic_DNA"/>
</dbReference>
<reference evidence="1" key="1">
    <citation type="submission" date="2022-04" db="EMBL/GenBank/DDBJ databases">
        <title>Genome of the entomopathogenic fungus Entomophthora muscae.</title>
        <authorList>
            <person name="Elya C."/>
            <person name="Lovett B.R."/>
            <person name="Lee E."/>
            <person name="Macias A.M."/>
            <person name="Hajek A.E."/>
            <person name="De Bivort B.L."/>
            <person name="Kasson M.T."/>
            <person name="De Fine Licht H.H."/>
            <person name="Stajich J.E."/>
        </authorList>
    </citation>
    <scope>NUCLEOTIDE SEQUENCE</scope>
    <source>
        <strain evidence="1">Berkeley</strain>
    </source>
</reference>
<name>A0ACC2UB89_9FUNG</name>
<evidence type="ECO:0000313" key="2">
    <source>
        <dbReference type="Proteomes" id="UP001165960"/>
    </source>
</evidence>
<accession>A0ACC2UB89</accession>
<proteinExistence type="predicted"/>
<gene>
    <name evidence="1" type="ORF">DSO57_1027285</name>
</gene>
<dbReference type="Proteomes" id="UP001165960">
    <property type="component" value="Unassembled WGS sequence"/>
</dbReference>
<keyword evidence="2" id="KW-1185">Reference proteome</keyword>
<evidence type="ECO:0000313" key="1">
    <source>
        <dbReference type="EMBL" id="KAJ9084157.1"/>
    </source>
</evidence>